<dbReference type="UniPathway" id="UPA00545">
    <property type="reaction ID" value="UER00823"/>
</dbReference>
<dbReference type="Proteomes" id="UP000585474">
    <property type="component" value="Unassembled WGS sequence"/>
</dbReference>
<comment type="caution">
    <text evidence="11">The sequence shown here is derived from an EMBL/GenBank/DDBJ whole genome shotgun (WGS) entry which is preliminary data.</text>
</comment>
<evidence type="ECO:0000256" key="6">
    <source>
        <dbReference type="ARBA" id="ARBA00023316"/>
    </source>
</evidence>
<comment type="pathway">
    <text evidence="1">Glycan metabolism; pectin degradation; 2-dehydro-3-deoxy-D-gluconate from pectin: step 1/5.</text>
</comment>
<keyword evidence="4" id="KW-0378">Hydrolase</keyword>
<dbReference type="EMBL" id="BJWL01000159">
    <property type="protein sequence ID" value="GFS32207.1"/>
    <property type="molecule type" value="Genomic_DNA"/>
</dbReference>
<dbReference type="GO" id="GO:0042545">
    <property type="term" value="P:cell wall modification"/>
    <property type="evidence" value="ECO:0007669"/>
    <property type="project" value="InterPro"/>
</dbReference>
<dbReference type="InterPro" id="IPR012334">
    <property type="entry name" value="Pectin_lyas_fold"/>
</dbReference>
<keyword evidence="12" id="KW-1185">Reference proteome</keyword>
<feature type="region of interest" description="Disordered" evidence="8">
    <location>
        <begin position="1"/>
        <end position="27"/>
    </location>
</feature>
<evidence type="ECO:0000256" key="8">
    <source>
        <dbReference type="SAM" id="MobiDB-lite"/>
    </source>
</evidence>
<gene>
    <name evidence="11" type="ORF">Acr_00g0021350</name>
</gene>
<feature type="domain" description="Pectinesterase inhibitor" evidence="10">
    <location>
        <begin position="69"/>
        <end position="201"/>
    </location>
</feature>
<name>A0A7J0DE22_9ERIC</name>
<dbReference type="Gene3D" id="1.20.140.40">
    <property type="entry name" value="Invertase/pectin methylesterase inhibitor family protein"/>
    <property type="match status" value="1"/>
</dbReference>
<evidence type="ECO:0000256" key="3">
    <source>
        <dbReference type="ARBA" id="ARBA00007786"/>
    </source>
</evidence>
<dbReference type="Pfam" id="PF04043">
    <property type="entry name" value="PMEI"/>
    <property type="match status" value="1"/>
</dbReference>
<feature type="transmembrane region" description="Helical" evidence="9">
    <location>
        <begin position="36"/>
        <end position="58"/>
    </location>
</feature>
<evidence type="ECO:0000256" key="5">
    <source>
        <dbReference type="ARBA" id="ARBA00023085"/>
    </source>
</evidence>
<dbReference type="Pfam" id="PF01095">
    <property type="entry name" value="Pectinesterase"/>
    <property type="match status" value="1"/>
</dbReference>
<accession>A0A7J0DE22</accession>
<dbReference type="InterPro" id="IPR000070">
    <property type="entry name" value="Pectinesterase_cat"/>
</dbReference>
<dbReference type="CDD" id="cd15798">
    <property type="entry name" value="PMEI-like_3"/>
    <property type="match status" value="1"/>
</dbReference>
<dbReference type="InterPro" id="IPR006501">
    <property type="entry name" value="Pectinesterase_inhib_dom"/>
</dbReference>
<comment type="similarity">
    <text evidence="2">In the N-terminal section; belongs to the PMEI family.</text>
</comment>
<proteinExistence type="inferred from homology"/>
<protein>
    <submittedName>
        <fullName evidence="11">Pectin methylesterase PCR F</fullName>
    </submittedName>
</protein>
<keyword evidence="9" id="KW-1133">Transmembrane helix</keyword>
<dbReference type="Gene3D" id="2.160.20.10">
    <property type="entry name" value="Single-stranded right-handed beta-helix, Pectin lyase-like"/>
    <property type="match status" value="1"/>
</dbReference>
<dbReference type="InterPro" id="IPR011050">
    <property type="entry name" value="Pectin_lyase_fold/virulence"/>
</dbReference>
<dbReference type="NCBIfam" id="TIGR01614">
    <property type="entry name" value="PME_inhib"/>
    <property type="match status" value="1"/>
</dbReference>
<dbReference type="GO" id="GO:0045490">
    <property type="term" value="P:pectin catabolic process"/>
    <property type="evidence" value="ECO:0007669"/>
    <property type="project" value="UniProtKB-UniPathway"/>
</dbReference>
<keyword evidence="5" id="KW-0063">Aspartyl esterase</keyword>
<dbReference type="PANTHER" id="PTHR31707">
    <property type="entry name" value="PECTINESTERASE"/>
    <property type="match status" value="1"/>
</dbReference>
<keyword evidence="6" id="KW-0961">Cell wall biogenesis/degradation</keyword>
<evidence type="ECO:0000313" key="11">
    <source>
        <dbReference type="EMBL" id="GFS32207.1"/>
    </source>
</evidence>
<comment type="catalytic activity">
    <reaction evidence="7">
        <text>[(1-&gt;4)-alpha-D-galacturonosyl methyl ester](n) + n H2O = [(1-&gt;4)-alpha-D-galacturonosyl](n) + n methanol + n H(+)</text>
        <dbReference type="Rhea" id="RHEA:22380"/>
        <dbReference type="Rhea" id="RHEA-COMP:14570"/>
        <dbReference type="Rhea" id="RHEA-COMP:14573"/>
        <dbReference type="ChEBI" id="CHEBI:15377"/>
        <dbReference type="ChEBI" id="CHEBI:15378"/>
        <dbReference type="ChEBI" id="CHEBI:17790"/>
        <dbReference type="ChEBI" id="CHEBI:140522"/>
        <dbReference type="ChEBI" id="CHEBI:140523"/>
        <dbReference type="EC" id="3.1.1.11"/>
    </reaction>
</comment>
<evidence type="ECO:0000256" key="1">
    <source>
        <dbReference type="ARBA" id="ARBA00005184"/>
    </source>
</evidence>
<dbReference type="AlphaFoldDB" id="A0A7J0DE22"/>
<organism evidence="11 12">
    <name type="scientific">Actinidia rufa</name>
    <dbReference type="NCBI Taxonomy" id="165716"/>
    <lineage>
        <taxon>Eukaryota</taxon>
        <taxon>Viridiplantae</taxon>
        <taxon>Streptophyta</taxon>
        <taxon>Embryophyta</taxon>
        <taxon>Tracheophyta</taxon>
        <taxon>Spermatophyta</taxon>
        <taxon>Magnoliopsida</taxon>
        <taxon>eudicotyledons</taxon>
        <taxon>Gunneridae</taxon>
        <taxon>Pentapetalae</taxon>
        <taxon>asterids</taxon>
        <taxon>Ericales</taxon>
        <taxon>Actinidiaceae</taxon>
        <taxon>Actinidia</taxon>
    </lineage>
</organism>
<evidence type="ECO:0000256" key="7">
    <source>
        <dbReference type="ARBA" id="ARBA00047928"/>
    </source>
</evidence>
<evidence type="ECO:0000256" key="4">
    <source>
        <dbReference type="ARBA" id="ARBA00022801"/>
    </source>
</evidence>
<dbReference type="SUPFAM" id="SSF51126">
    <property type="entry name" value="Pectin lyase-like"/>
    <property type="match status" value="1"/>
</dbReference>
<dbReference type="InterPro" id="IPR035513">
    <property type="entry name" value="Invertase/methylesterase_inhib"/>
</dbReference>
<comment type="similarity">
    <text evidence="3">In the C-terminal section; belongs to the pectinesterase family.</text>
</comment>
<keyword evidence="9" id="KW-0812">Transmembrane</keyword>
<dbReference type="GO" id="GO:0030599">
    <property type="term" value="F:pectinesterase activity"/>
    <property type="evidence" value="ECO:0007669"/>
    <property type="project" value="UniProtKB-EC"/>
</dbReference>
<evidence type="ECO:0000256" key="9">
    <source>
        <dbReference type="SAM" id="Phobius"/>
    </source>
</evidence>
<evidence type="ECO:0000259" key="10">
    <source>
        <dbReference type="SMART" id="SM00856"/>
    </source>
</evidence>
<dbReference type="SUPFAM" id="SSF101148">
    <property type="entry name" value="Plant invertase/pectin methylesterase inhibitor"/>
    <property type="match status" value="1"/>
</dbReference>
<evidence type="ECO:0000313" key="12">
    <source>
        <dbReference type="Proteomes" id="UP000585474"/>
    </source>
</evidence>
<dbReference type="OrthoDB" id="2019149at2759"/>
<sequence>MEYGRLGKSEQGSSKTEPLPNEQHFDTSKKSPTLKLLLVFSVVFLVVSAVSVAVIVVLRARASGGSAPKPSVAISRTCSRTRYPNLCVNSLVDFPGALSATERDLVPISVNVTLRRFGHALSLSTEINNLDMDAHLRSAYEDCLELLEDAVEHLFRSLTSISPDSESSGSTQDVVTWLSAALTNQDTCTDGLDEASNSLAIYATESGGDELDGIPIQNRRRLMESDVNSPEHSQDSYPKWLGRRERELMDMPAAEIQADIVVSKDGGNGTYKTIAEAIKKAPENSDRRTIIYVMAGKYEEDNLKVGRKKKNLMFIGAGKGKTVITGGKSVADKLTTFHTASFGKLLFSRSCGSSLLLVVAIESYEDKIVISQKLFGRNYISLVNSIPTLRLGLQSKSQD</sequence>
<dbReference type="SMART" id="SM00856">
    <property type="entry name" value="PMEI"/>
    <property type="match status" value="1"/>
</dbReference>
<keyword evidence="9" id="KW-0472">Membrane</keyword>
<reference evidence="12" key="1">
    <citation type="submission" date="2019-07" db="EMBL/GenBank/DDBJ databases">
        <title>De Novo Assembly of kiwifruit Actinidia rufa.</title>
        <authorList>
            <person name="Sugita-Konishi S."/>
            <person name="Sato K."/>
            <person name="Mori E."/>
            <person name="Abe Y."/>
            <person name="Kisaki G."/>
            <person name="Hamano K."/>
            <person name="Suezawa K."/>
            <person name="Otani M."/>
            <person name="Fukuda T."/>
            <person name="Manabe T."/>
            <person name="Gomi K."/>
            <person name="Tabuchi M."/>
            <person name="Akimitsu K."/>
            <person name="Kataoka I."/>
        </authorList>
    </citation>
    <scope>NUCLEOTIDE SEQUENCE [LARGE SCALE GENOMIC DNA]</scope>
    <source>
        <strain evidence="12">cv. Fuchu</strain>
    </source>
</reference>
<evidence type="ECO:0000256" key="2">
    <source>
        <dbReference type="ARBA" id="ARBA00006027"/>
    </source>
</evidence>
<dbReference type="GO" id="GO:0004857">
    <property type="term" value="F:enzyme inhibitor activity"/>
    <property type="evidence" value="ECO:0007669"/>
    <property type="project" value="InterPro"/>
</dbReference>